<dbReference type="Proteomes" id="UP001597389">
    <property type="component" value="Unassembled WGS sequence"/>
</dbReference>
<dbReference type="InterPro" id="IPR038461">
    <property type="entry name" value="Schlafen_AlbA_2_dom_sf"/>
</dbReference>
<dbReference type="Pfam" id="PF00072">
    <property type="entry name" value="Response_reg"/>
    <property type="match status" value="1"/>
</dbReference>
<evidence type="ECO:0000256" key="1">
    <source>
        <dbReference type="ARBA" id="ARBA00022553"/>
    </source>
</evidence>
<feature type="coiled-coil region" evidence="3">
    <location>
        <begin position="123"/>
        <end position="150"/>
    </location>
</feature>
<dbReference type="RefSeq" id="WP_377086783.1">
    <property type="nucleotide sequence ID" value="NZ_JBHSJL010000014.1"/>
</dbReference>
<accession>A0ABW4Z9K4</accession>
<dbReference type="Pfam" id="PF04326">
    <property type="entry name" value="SLFN_AlbA_2"/>
    <property type="match status" value="1"/>
</dbReference>
<dbReference type="Gene3D" id="3.40.50.2300">
    <property type="match status" value="1"/>
</dbReference>
<organism evidence="5 6">
    <name type="scientific">Rubritalea tangerina</name>
    <dbReference type="NCBI Taxonomy" id="430798"/>
    <lineage>
        <taxon>Bacteria</taxon>
        <taxon>Pseudomonadati</taxon>
        <taxon>Verrucomicrobiota</taxon>
        <taxon>Verrucomicrobiia</taxon>
        <taxon>Verrucomicrobiales</taxon>
        <taxon>Rubritaleaceae</taxon>
        <taxon>Rubritalea</taxon>
    </lineage>
</organism>
<dbReference type="SMART" id="SM00448">
    <property type="entry name" value="REC"/>
    <property type="match status" value="1"/>
</dbReference>
<dbReference type="Gene3D" id="3.30.950.30">
    <property type="entry name" value="Schlafen, AAA domain"/>
    <property type="match status" value="1"/>
</dbReference>
<gene>
    <name evidence="5" type="ORF">ACFSW8_06865</name>
</gene>
<dbReference type="InterPro" id="IPR001789">
    <property type="entry name" value="Sig_transdc_resp-reg_receiver"/>
</dbReference>
<evidence type="ECO:0000259" key="4">
    <source>
        <dbReference type="PROSITE" id="PS50110"/>
    </source>
</evidence>
<keyword evidence="3" id="KW-0175">Coiled coil</keyword>
<dbReference type="PROSITE" id="PS50110">
    <property type="entry name" value="RESPONSE_REGULATORY"/>
    <property type="match status" value="1"/>
</dbReference>
<evidence type="ECO:0000313" key="6">
    <source>
        <dbReference type="Proteomes" id="UP001597389"/>
    </source>
</evidence>
<dbReference type="InterPro" id="IPR050595">
    <property type="entry name" value="Bact_response_regulator"/>
</dbReference>
<dbReference type="EMBL" id="JBHUJB010000028">
    <property type="protein sequence ID" value="MFD2158613.1"/>
    <property type="molecule type" value="Genomic_DNA"/>
</dbReference>
<feature type="modified residue" description="4-aspartylphosphate" evidence="2">
    <location>
        <position position="57"/>
    </location>
</feature>
<feature type="domain" description="Response regulatory" evidence="4">
    <location>
        <begin position="8"/>
        <end position="124"/>
    </location>
</feature>
<name>A0ABW4Z9K4_9BACT</name>
<evidence type="ECO:0000256" key="2">
    <source>
        <dbReference type="PROSITE-ProRule" id="PRU00169"/>
    </source>
</evidence>
<keyword evidence="6" id="KW-1185">Reference proteome</keyword>
<dbReference type="InterPro" id="IPR011006">
    <property type="entry name" value="CheY-like_superfamily"/>
</dbReference>
<sequence>MHEASKTCILIVDDRVENIDILTALLGDSFKIKVATNGNKAIQLASSHPQPDLILLDVEMPEMDGYQVCESLKSNPQTSDISVIFLTARAEKNDQKHGFMIGADDYITKPFDPDITRSRIESRLQLITHKKQLTSEIENLKNQSPRFDRDLSEPEISEILSQGETEFAEFKSTLRYHLHAKRNDAKIENQCLKSVAAFLNGNGGYLFVGVDDDGIPLGLNADNFKNDDKLLLHWHNLLRTCMGAETSEFIRSNIVSIKGTPILLIQCSPSSKPVFLSRDGEEHFYVRMGNSTLSLKPSEMLAYVDSHFGSAR</sequence>
<proteinExistence type="predicted"/>
<dbReference type="PANTHER" id="PTHR44591:SF3">
    <property type="entry name" value="RESPONSE REGULATORY DOMAIN-CONTAINING PROTEIN"/>
    <property type="match status" value="1"/>
</dbReference>
<keyword evidence="1 2" id="KW-0597">Phosphoprotein</keyword>
<reference evidence="6" key="1">
    <citation type="journal article" date="2019" name="Int. J. Syst. Evol. Microbiol.">
        <title>The Global Catalogue of Microorganisms (GCM) 10K type strain sequencing project: providing services to taxonomists for standard genome sequencing and annotation.</title>
        <authorList>
            <consortium name="The Broad Institute Genomics Platform"/>
            <consortium name="The Broad Institute Genome Sequencing Center for Infectious Disease"/>
            <person name="Wu L."/>
            <person name="Ma J."/>
        </authorList>
    </citation>
    <scope>NUCLEOTIDE SEQUENCE [LARGE SCALE GENOMIC DNA]</scope>
    <source>
        <strain evidence="6">CCUG 57942</strain>
    </source>
</reference>
<dbReference type="InterPro" id="IPR007421">
    <property type="entry name" value="Schlafen_AlbA_2_dom"/>
</dbReference>
<evidence type="ECO:0000256" key="3">
    <source>
        <dbReference type="SAM" id="Coils"/>
    </source>
</evidence>
<evidence type="ECO:0000313" key="5">
    <source>
        <dbReference type="EMBL" id="MFD2158613.1"/>
    </source>
</evidence>
<comment type="caution">
    <text evidence="5">The sequence shown here is derived from an EMBL/GenBank/DDBJ whole genome shotgun (WGS) entry which is preliminary data.</text>
</comment>
<dbReference type="SUPFAM" id="SSF52172">
    <property type="entry name" value="CheY-like"/>
    <property type="match status" value="1"/>
</dbReference>
<protein>
    <submittedName>
        <fullName evidence="5">Response regulator</fullName>
    </submittedName>
</protein>
<dbReference type="PANTHER" id="PTHR44591">
    <property type="entry name" value="STRESS RESPONSE REGULATOR PROTEIN 1"/>
    <property type="match status" value="1"/>
</dbReference>